<reference evidence="1" key="1">
    <citation type="submission" date="2014-11" db="EMBL/GenBank/DDBJ databases">
        <authorList>
            <person name="Amaro Gonzalez C."/>
        </authorList>
    </citation>
    <scope>NUCLEOTIDE SEQUENCE</scope>
</reference>
<name>A0A0E9WP65_ANGAN</name>
<dbReference type="AlphaFoldDB" id="A0A0E9WP65"/>
<accession>A0A0E9WP65</accession>
<reference evidence="1" key="2">
    <citation type="journal article" date="2015" name="Fish Shellfish Immunol.">
        <title>Early steps in the European eel (Anguilla anguilla)-Vibrio vulnificus interaction in the gills: Role of the RtxA13 toxin.</title>
        <authorList>
            <person name="Callol A."/>
            <person name="Pajuelo D."/>
            <person name="Ebbesson L."/>
            <person name="Teles M."/>
            <person name="MacKenzie S."/>
            <person name="Amaro C."/>
        </authorList>
    </citation>
    <scope>NUCLEOTIDE SEQUENCE</scope>
</reference>
<protein>
    <submittedName>
        <fullName evidence="1">Uncharacterized protein</fullName>
    </submittedName>
</protein>
<evidence type="ECO:0000313" key="1">
    <source>
        <dbReference type="EMBL" id="JAH91233.1"/>
    </source>
</evidence>
<sequence length="61" mass="7039">MWLKFKFSAPIKGHFQYILVSPCRNNSTYFSLAPFQGKIRLGQMASQVPLISQECSVAFYY</sequence>
<proteinExistence type="predicted"/>
<organism evidence="1">
    <name type="scientific">Anguilla anguilla</name>
    <name type="common">European freshwater eel</name>
    <name type="synonym">Muraena anguilla</name>
    <dbReference type="NCBI Taxonomy" id="7936"/>
    <lineage>
        <taxon>Eukaryota</taxon>
        <taxon>Metazoa</taxon>
        <taxon>Chordata</taxon>
        <taxon>Craniata</taxon>
        <taxon>Vertebrata</taxon>
        <taxon>Euteleostomi</taxon>
        <taxon>Actinopterygii</taxon>
        <taxon>Neopterygii</taxon>
        <taxon>Teleostei</taxon>
        <taxon>Anguilliformes</taxon>
        <taxon>Anguillidae</taxon>
        <taxon>Anguilla</taxon>
    </lineage>
</organism>
<dbReference type="EMBL" id="GBXM01017344">
    <property type="protein sequence ID" value="JAH91233.1"/>
    <property type="molecule type" value="Transcribed_RNA"/>
</dbReference>